<evidence type="ECO:0000256" key="7">
    <source>
        <dbReference type="ARBA" id="ARBA00022989"/>
    </source>
</evidence>
<dbReference type="GO" id="GO:0005886">
    <property type="term" value="C:plasma membrane"/>
    <property type="evidence" value="ECO:0007669"/>
    <property type="project" value="TreeGrafter"/>
</dbReference>
<dbReference type="GO" id="GO:0034765">
    <property type="term" value="P:regulation of monoatomic ion transmembrane transport"/>
    <property type="evidence" value="ECO:0007669"/>
    <property type="project" value="TreeGrafter"/>
</dbReference>
<keyword evidence="6" id="KW-0630">Potassium</keyword>
<keyword evidence="4 11" id="KW-0812">Transmembrane</keyword>
<feature type="domain" description="Inward rectifier potassium channel C-terminal" evidence="13">
    <location>
        <begin position="168"/>
        <end position="324"/>
    </location>
</feature>
<evidence type="ECO:0000256" key="3">
    <source>
        <dbReference type="ARBA" id="ARBA00022538"/>
    </source>
</evidence>
<dbReference type="Gene3D" id="2.60.40.1400">
    <property type="entry name" value="G protein-activated inward rectifier potassium channel 1"/>
    <property type="match status" value="1"/>
</dbReference>
<dbReference type="InterPro" id="IPR016449">
    <property type="entry name" value="K_chnl_inward-rec_Kir"/>
</dbReference>
<dbReference type="GO" id="GO:0005242">
    <property type="term" value="F:inward rectifier potassium channel activity"/>
    <property type="evidence" value="ECO:0007669"/>
    <property type="project" value="InterPro"/>
</dbReference>
<feature type="transmembrane region" description="Helical" evidence="11">
    <location>
        <begin position="137"/>
        <end position="158"/>
    </location>
</feature>
<evidence type="ECO:0000313" key="14">
    <source>
        <dbReference type="EMBL" id="SFW80200.1"/>
    </source>
</evidence>
<dbReference type="PRINTS" id="PR01320">
    <property type="entry name" value="KIRCHANNEL"/>
</dbReference>
<protein>
    <submittedName>
        <fullName evidence="14">Inward rectifier potassium channel</fullName>
    </submittedName>
</protein>
<dbReference type="Gene3D" id="1.10.287.70">
    <property type="match status" value="1"/>
</dbReference>
<keyword evidence="7 11" id="KW-1133">Transmembrane helix</keyword>
<name>A0A1K1S743_9BACT</name>
<dbReference type="Proteomes" id="UP000183788">
    <property type="component" value="Unassembled WGS sequence"/>
</dbReference>
<keyword evidence="2" id="KW-0813">Transport</keyword>
<dbReference type="InterPro" id="IPR013518">
    <property type="entry name" value="K_chnl_inward-rec_Kir_cyto"/>
</dbReference>
<dbReference type="EMBL" id="FPIZ01000018">
    <property type="protein sequence ID" value="SFW80200.1"/>
    <property type="molecule type" value="Genomic_DNA"/>
</dbReference>
<dbReference type="Pfam" id="PF07885">
    <property type="entry name" value="Ion_trans_2"/>
    <property type="match status" value="1"/>
</dbReference>
<evidence type="ECO:0000256" key="2">
    <source>
        <dbReference type="ARBA" id="ARBA00022448"/>
    </source>
</evidence>
<evidence type="ECO:0000256" key="4">
    <source>
        <dbReference type="ARBA" id="ARBA00022692"/>
    </source>
</evidence>
<dbReference type="SUPFAM" id="SSF81324">
    <property type="entry name" value="Voltage-gated potassium channels"/>
    <property type="match status" value="1"/>
</dbReference>
<evidence type="ECO:0000256" key="11">
    <source>
        <dbReference type="SAM" id="Phobius"/>
    </source>
</evidence>
<feature type="domain" description="Potassium channel" evidence="12">
    <location>
        <begin position="92"/>
        <end position="157"/>
    </location>
</feature>
<dbReference type="InterPro" id="IPR014756">
    <property type="entry name" value="Ig_E-set"/>
</dbReference>
<feature type="transmembrane region" description="Helical" evidence="11">
    <location>
        <begin position="65"/>
        <end position="92"/>
    </location>
</feature>
<evidence type="ECO:0000259" key="12">
    <source>
        <dbReference type="Pfam" id="PF07885"/>
    </source>
</evidence>
<evidence type="ECO:0000313" key="15">
    <source>
        <dbReference type="Proteomes" id="UP000183788"/>
    </source>
</evidence>
<dbReference type="Pfam" id="PF17655">
    <property type="entry name" value="IRK_C"/>
    <property type="match status" value="1"/>
</dbReference>
<evidence type="ECO:0000256" key="10">
    <source>
        <dbReference type="ARBA" id="ARBA00023303"/>
    </source>
</evidence>
<keyword evidence="9 11" id="KW-0472">Membrane</keyword>
<dbReference type="InterPro" id="IPR041647">
    <property type="entry name" value="IRK_C"/>
</dbReference>
<evidence type="ECO:0000256" key="9">
    <source>
        <dbReference type="ARBA" id="ARBA00023136"/>
    </source>
</evidence>
<keyword evidence="8" id="KW-0406">Ion transport</keyword>
<dbReference type="GO" id="GO:1990573">
    <property type="term" value="P:potassium ion import across plasma membrane"/>
    <property type="evidence" value="ECO:0007669"/>
    <property type="project" value="TreeGrafter"/>
</dbReference>
<sequence length="334" mass="37731">MVKRRFMALLKHINPFSKTNEDTGFSATISSYGERFINKDGSFNLRKEGNRIWDRYSLFHIMLNLPIWAFVLVMVGAFILVNLIYTGIYLAIGSAELQGISAHSAWGIFKEVYYFSTETFTTVGYGRVNPVGDGANFLASIEAMSGFLSFAVVTGLIYGRFARPKAHLAFSNHATITPFKGGNALMFRFACYKDGHTLTDVTVQVNAAMQVHEDGKQTYRYYELPLERHKIQSLPMNWTVVHVIDEQSPLLGLTAEDIKVADLELYVLIKGFNDIYSNVVQQRTSYTFHEIIFNHKFVPMYRETAKGTVLEMQKLHDTIEVAANTEMVPVSAVS</sequence>
<comment type="subcellular location">
    <subcellularLocation>
        <location evidence="1">Membrane</location>
        <topology evidence="1">Multi-pass membrane protein</topology>
    </subcellularLocation>
</comment>
<evidence type="ECO:0000256" key="5">
    <source>
        <dbReference type="ARBA" id="ARBA00022882"/>
    </source>
</evidence>
<gene>
    <name evidence="14" type="ORF">SAMN05661012_04914</name>
</gene>
<keyword evidence="5" id="KW-0851">Voltage-gated channel</keyword>
<dbReference type="STRING" id="1004.SAMN05661012_04914"/>
<organism evidence="14 15">
    <name type="scientific">Chitinophaga sancti</name>
    <dbReference type="NCBI Taxonomy" id="1004"/>
    <lineage>
        <taxon>Bacteria</taxon>
        <taxon>Pseudomonadati</taxon>
        <taxon>Bacteroidota</taxon>
        <taxon>Chitinophagia</taxon>
        <taxon>Chitinophagales</taxon>
        <taxon>Chitinophagaceae</taxon>
        <taxon>Chitinophaga</taxon>
    </lineage>
</organism>
<evidence type="ECO:0000259" key="13">
    <source>
        <dbReference type="Pfam" id="PF17655"/>
    </source>
</evidence>
<evidence type="ECO:0000256" key="1">
    <source>
        <dbReference type="ARBA" id="ARBA00004141"/>
    </source>
</evidence>
<dbReference type="GO" id="GO:0034702">
    <property type="term" value="C:monoatomic ion channel complex"/>
    <property type="evidence" value="ECO:0007669"/>
    <property type="project" value="UniProtKB-KW"/>
</dbReference>
<dbReference type="PANTHER" id="PTHR11767">
    <property type="entry name" value="INWARD RECTIFIER POTASSIUM CHANNEL"/>
    <property type="match status" value="1"/>
</dbReference>
<evidence type="ECO:0000256" key="6">
    <source>
        <dbReference type="ARBA" id="ARBA00022958"/>
    </source>
</evidence>
<keyword evidence="3" id="KW-0633">Potassium transport</keyword>
<reference evidence="14 15" key="1">
    <citation type="submission" date="2016-11" db="EMBL/GenBank/DDBJ databases">
        <authorList>
            <person name="Jaros S."/>
            <person name="Januszkiewicz K."/>
            <person name="Wedrychowicz H."/>
        </authorList>
    </citation>
    <scope>NUCLEOTIDE SEQUENCE [LARGE SCALE GENOMIC DNA]</scope>
    <source>
        <strain evidence="14 15">DSM 784</strain>
    </source>
</reference>
<accession>A0A1K1S743</accession>
<evidence type="ECO:0000256" key="8">
    <source>
        <dbReference type="ARBA" id="ARBA00023065"/>
    </source>
</evidence>
<keyword evidence="10 14" id="KW-0407">Ion channel</keyword>
<dbReference type="InterPro" id="IPR013099">
    <property type="entry name" value="K_chnl_dom"/>
</dbReference>
<dbReference type="SUPFAM" id="SSF81296">
    <property type="entry name" value="E set domains"/>
    <property type="match status" value="1"/>
</dbReference>
<proteinExistence type="predicted"/>
<dbReference type="AlphaFoldDB" id="A0A1K1S743"/>